<evidence type="ECO:0000256" key="3">
    <source>
        <dbReference type="SAM" id="SignalP"/>
    </source>
</evidence>
<feature type="domain" description="YknX-like C-terminal permuted SH3-like" evidence="5">
    <location>
        <begin position="297"/>
        <end position="366"/>
    </location>
</feature>
<evidence type="ECO:0000256" key="1">
    <source>
        <dbReference type="ARBA" id="ARBA00009477"/>
    </source>
</evidence>
<evidence type="ECO:0000313" key="6">
    <source>
        <dbReference type="EMBL" id="SHG52198.1"/>
    </source>
</evidence>
<evidence type="ECO:0000259" key="4">
    <source>
        <dbReference type="Pfam" id="PF25876"/>
    </source>
</evidence>
<dbReference type="Gene3D" id="2.40.30.170">
    <property type="match status" value="1"/>
</dbReference>
<dbReference type="InterPro" id="IPR058624">
    <property type="entry name" value="MdtA-like_HH"/>
</dbReference>
<dbReference type="AlphaFoldDB" id="A0A1M5KHH7"/>
<dbReference type="SUPFAM" id="SSF111369">
    <property type="entry name" value="HlyD-like secretion proteins"/>
    <property type="match status" value="1"/>
</dbReference>
<dbReference type="Proteomes" id="UP000184485">
    <property type="component" value="Unassembled WGS sequence"/>
</dbReference>
<dbReference type="Gene3D" id="2.40.420.20">
    <property type="match status" value="1"/>
</dbReference>
<dbReference type="GO" id="GO:0015562">
    <property type="term" value="F:efflux transmembrane transporter activity"/>
    <property type="evidence" value="ECO:0007669"/>
    <property type="project" value="TreeGrafter"/>
</dbReference>
<feature type="coiled-coil region" evidence="2">
    <location>
        <begin position="115"/>
        <end position="142"/>
    </location>
</feature>
<keyword evidence="7" id="KW-1185">Reference proteome</keyword>
<dbReference type="NCBIfam" id="TIGR01730">
    <property type="entry name" value="RND_mfp"/>
    <property type="match status" value="1"/>
</dbReference>
<dbReference type="STRING" id="1122133.SAMN02745157_4394"/>
<dbReference type="Gene3D" id="2.40.50.100">
    <property type="match status" value="1"/>
</dbReference>
<proteinExistence type="inferred from homology"/>
<dbReference type="PANTHER" id="PTHR30469:SF15">
    <property type="entry name" value="HLYD FAMILY OF SECRETION PROTEINS"/>
    <property type="match status" value="1"/>
</dbReference>
<protein>
    <submittedName>
        <fullName evidence="6">RND family efflux transporter, MFP subunit</fullName>
    </submittedName>
</protein>
<evidence type="ECO:0000259" key="5">
    <source>
        <dbReference type="Pfam" id="PF25989"/>
    </source>
</evidence>
<evidence type="ECO:0000313" key="7">
    <source>
        <dbReference type="Proteomes" id="UP000184485"/>
    </source>
</evidence>
<feature type="chain" id="PRO_5012296482" evidence="3">
    <location>
        <begin position="36"/>
        <end position="371"/>
    </location>
</feature>
<gene>
    <name evidence="6" type="ORF">SAMN02745157_4394</name>
</gene>
<organism evidence="6 7">
    <name type="scientific">Kaistia soli DSM 19436</name>
    <dbReference type="NCBI Taxonomy" id="1122133"/>
    <lineage>
        <taxon>Bacteria</taxon>
        <taxon>Pseudomonadati</taxon>
        <taxon>Pseudomonadota</taxon>
        <taxon>Alphaproteobacteria</taxon>
        <taxon>Hyphomicrobiales</taxon>
        <taxon>Kaistiaceae</taxon>
        <taxon>Kaistia</taxon>
    </lineage>
</organism>
<dbReference type="Pfam" id="PF25876">
    <property type="entry name" value="HH_MFP_RND"/>
    <property type="match status" value="1"/>
</dbReference>
<dbReference type="Gene3D" id="1.10.287.470">
    <property type="entry name" value="Helix hairpin bin"/>
    <property type="match status" value="1"/>
</dbReference>
<dbReference type="EMBL" id="FQUP01000005">
    <property type="protein sequence ID" value="SHG52198.1"/>
    <property type="molecule type" value="Genomic_DNA"/>
</dbReference>
<dbReference type="Pfam" id="PF25989">
    <property type="entry name" value="YknX_C"/>
    <property type="match status" value="1"/>
</dbReference>
<name>A0A1M5KHH7_9HYPH</name>
<dbReference type="InterPro" id="IPR058637">
    <property type="entry name" value="YknX-like_C"/>
</dbReference>
<comment type="similarity">
    <text evidence="1">Belongs to the membrane fusion protein (MFP) (TC 8.A.1) family.</text>
</comment>
<feature type="signal peptide" evidence="3">
    <location>
        <begin position="1"/>
        <end position="35"/>
    </location>
</feature>
<reference evidence="6 7" key="1">
    <citation type="submission" date="2016-11" db="EMBL/GenBank/DDBJ databases">
        <authorList>
            <person name="Jaros S."/>
            <person name="Januszkiewicz K."/>
            <person name="Wedrychowicz H."/>
        </authorList>
    </citation>
    <scope>NUCLEOTIDE SEQUENCE [LARGE SCALE GENOMIC DNA]</scope>
    <source>
        <strain evidence="6 7">DSM 19436</strain>
    </source>
</reference>
<evidence type="ECO:0000256" key="2">
    <source>
        <dbReference type="SAM" id="Coils"/>
    </source>
</evidence>
<keyword evidence="3" id="KW-0732">Signal</keyword>
<dbReference type="InterPro" id="IPR006143">
    <property type="entry name" value="RND_pump_MFP"/>
</dbReference>
<feature type="domain" description="Multidrug resistance protein MdtA-like alpha-helical hairpin" evidence="4">
    <location>
        <begin position="115"/>
        <end position="184"/>
    </location>
</feature>
<dbReference type="PANTHER" id="PTHR30469">
    <property type="entry name" value="MULTIDRUG RESISTANCE PROTEIN MDTA"/>
    <property type="match status" value="1"/>
</dbReference>
<sequence length="371" mass="39520">MQQSSLESRCMRRFPLAIFPAAFGLALMTMAPAMSAEEAQQQEAAALTVEVVKPTQQQWPETVPASGWLKPWQEAIIAAEIGGLRITDILVDVGSVVTKGEPVAKLLQDTVEADLRKQQAAVETAKANLAKAKADADRTRKLQNTGALSQEDITTKLVSEQTAQADLDSANAALDSIKIQLSQTTILAPDDGLISSRSAQLGNVVSSGAELFRMIRQQRVEWQAEVSARYLSRISVGMTAEIAGPAGKIIKGTVRLIGPTVDSNTGRAIVYIALPPDDRPPEGIYVSGEIELASTSALTVPDTALVFRDGLNYVFTVDADHRVKRVRVDTGRRRDGAVEILSGIVSSDDVVKSGGAFLADNALVTVSGASK</sequence>
<accession>A0A1M5KHH7</accession>
<dbReference type="GO" id="GO:1990281">
    <property type="term" value="C:efflux pump complex"/>
    <property type="evidence" value="ECO:0007669"/>
    <property type="project" value="TreeGrafter"/>
</dbReference>
<keyword evidence="2" id="KW-0175">Coiled coil</keyword>